<name>A0A559SMQ0_9HYPH</name>
<evidence type="ECO:0000313" key="2">
    <source>
        <dbReference type="Proteomes" id="UP000319824"/>
    </source>
</evidence>
<dbReference type="InterPro" id="IPR015943">
    <property type="entry name" value="WD40/YVTN_repeat-like_dom_sf"/>
</dbReference>
<protein>
    <submittedName>
        <fullName evidence="1">Lactonase family protein with 7-bladed beta-propeller</fullName>
    </submittedName>
</protein>
<sequence>MAETFEKRPEGATRLDQLPHGNTVRLLRVEGVQATEIDSVSIGKQPQAIHLNPAGDLIVAITVDAEKELAFVPVRDGQFGEVARIGLGLEPSTGFIPLKSTWLQWHPSGRYVAVNLVDRGQVAFYEIVRAANGSVAAVRPWGNLVQTNKFPFVDVQWGIDTAGFYGVQEGVLTTIRLADVGAAGDDARHTVPQIALGGWGGETIAFSPDGRFLASSNLRGTGKPDGSSDWTEAASISLYERDAETGRLTKRGEWPIAGVLPQGLAFDRTGRVLFIGVNRYRNEDTQLGGAVEIWRVQTEGAPTLADSGERIGLPAGVHTVVTR</sequence>
<dbReference type="Gene3D" id="2.130.10.10">
    <property type="entry name" value="YVTN repeat-like/Quinoprotein amine dehydrogenase"/>
    <property type="match status" value="1"/>
</dbReference>
<dbReference type="EMBL" id="VISO01000003">
    <property type="protein sequence ID" value="TVZ63634.1"/>
    <property type="molecule type" value="Genomic_DNA"/>
</dbReference>
<evidence type="ECO:0000313" key="1">
    <source>
        <dbReference type="EMBL" id="TVZ63634.1"/>
    </source>
</evidence>
<proteinExistence type="predicted"/>
<dbReference type="SUPFAM" id="SSF82171">
    <property type="entry name" value="DPP6 N-terminal domain-like"/>
    <property type="match status" value="1"/>
</dbReference>
<dbReference type="Pfam" id="PF10282">
    <property type="entry name" value="Lactonase"/>
    <property type="match status" value="1"/>
</dbReference>
<reference evidence="1 2" key="1">
    <citation type="submission" date="2019-06" db="EMBL/GenBank/DDBJ databases">
        <title>Pac Bio to generate improved reference genome sequences for organisms with transposon mutant libraries (support for FEBA project).</title>
        <authorList>
            <person name="Blow M."/>
        </authorList>
    </citation>
    <scope>NUCLEOTIDE SEQUENCE [LARGE SCALE GENOMIC DNA]</scope>
    <source>
        <strain evidence="1 2">USDA 1844</strain>
    </source>
</reference>
<comment type="caution">
    <text evidence="1">The sequence shown here is derived from an EMBL/GenBank/DDBJ whole genome shotgun (WGS) entry which is preliminary data.</text>
</comment>
<dbReference type="Proteomes" id="UP000319824">
    <property type="component" value="Unassembled WGS sequence"/>
</dbReference>
<dbReference type="InterPro" id="IPR019405">
    <property type="entry name" value="Lactonase_7-beta_prop"/>
</dbReference>
<accession>A0A559SMQ0</accession>
<dbReference type="AlphaFoldDB" id="A0A559SMQ0"/>
<organism evidence="1 2">
    <name type="scientific">Rhizobium mongolense USDA 1844</name>
    <dbReference type="NCBI Taxonomy" id="1079460"/>
    <lineage>
        <taxon>Bacteria</taxon>
        <taxon>Pseudomonadati</taxon>
        <taxon>Pseudomonadota</taxon>
        <taxon>Alphaproteobacteria</taxon>
        <taxon>Hyphomicrobiales</taxon>
        <taxon>Rhizobiaceae</taxon>
        <taxon>Rhizobium/Agrobacterium group</taxon>
        <taxon>Rhizobium</taxon>
    </lineage>
</organism>
<dbReference type="RefSeq" id="WP_084796949.1">
    <property type="nucleotide sequence ID" value="NZ_ATTQ01000006.1"/>
</dbReference>
<gene>
    <name evidence="1" type="ORF">BCL32_3792</name>
</gene>